<dbReference type="Gene3D" id="3.10.450.50">
    <property type="match status" value="1"/>
</dbReference>
<dbReference type="Pfam" id="PF12680">
    <property type="entry name" value="SnoaL_2"/>
    <property type="match status" value="1"/>
</dbReference>
<proteinExistence type="predicted"/>
<evidence type="ECO:0000313" key="2">
    <source>
        <dbReference type="EMBL" id="ATA79957.1"/>
    </source>
</evidence>
<dbReference type="RefSeq" id="WP_095901796.1">
    <property type="nucleotide sequence ID" value="NZ_CAUOUZ010000082.1"/>
</dbReference>
<feature type="domain" description="SnoaL-like" evidence="1">
    <location>
        <begin position="15"/>
        <end position="113"/>
    </location>
</feature>
<reference evidence="3" key="1">
    <citation type="submission" date="2017-06" db="EMBL/GenBank/DDBJ databases">
        <title>Capnocytophaga spp. assemblies.</title>
        <authorList>
            <person name="Gulvik C.A."/>
        </authorList>
    </citation>
    <scope>NUCLEOTIDE SEQUENCE [LARGE SCALE GENOMIC DNA]</scope>
    <source>
        <strain evidence="3">H4486</strain>
    </source>
</reference>
<protein>
    <recommendedName>
        <fullName evidence="1">SnoaL-like domain-containing protein</fullName>
    </recommendedName>
</protein>
<sequence length="121" mass="13742">MNTEAIKIYEKWTQMWNGNLDLADEILSPTFKAHLTSDSTPPPAPVIDIPSAKAWINTIRSKADDLHYEIVLGPFRDEDFIAAYWRVTATLGDKKAVKVGTDFLKIKDGKITDCWTMNNRE</sequence>
<dbReference type="EMBL" id="CP022383">
    <property type="protein sequence ID" value="ATA79957.1"/>
    <property type="molecule type" value="Genomic_DNA"/>
</dbReference>
<evidence type="ECO:0000259" key="1">
    <source>
        <dbReference type="Pfam" id="PF12680"/>
    </source>
</evidence>
<evidence type="ECO:0000313" key="3">
    <source>
        <dbReference type="Proteomes" id="UP000217334"/>
    </source>
</evidence>
<dbReference type="AlphaFoldDB" id="A0A250F7I1"/>
<gene>
    <name evidence="2" type="ORF">CGC59_09820</name>
</gene>
<dbReference type="SUPFAM" id="SSF54427">
    <property type="entry name" value="NTF2-like"/>
    <property type="match status" value="1"/>
</dbReference>
<organism evidence="2 3">
    <name type="scientific">Capnocytophaga sputigena</name>
    <dbReference type="NCBI Taxonomy" id="1019"/>
    <lineage>
        <taxon>Bacteria</taxon>
        <taxon>Pseudomonadati</taxon>
        <taxon>Bacteroidota</taxon>
        <taxon>Flavobacteriia</taxon>
        <taxon>Flavobacteriales</taxon>
        <taxon>Flavobacteriaceae</taxon>
        <taxon>Capnocytophaga</taxon>
    </lineage>
</organism>
<accession>A0A250F7I1</accession>
<dbReference type="InterPro" id="IPR032710">
    <property type="entry name" value="NTF2-like_dom_sf"/>
</dbReference>
<dbReference type="Proteomes" id="UP000217334">
    <property type="component" value="Chromosome"/>
</dbReference>
<name>A0A250F7I1_CAPSP</name>
<dbReference type="InterPro" id="IPR037401">
    <property type="entry name" value="SnoaL-like"/>
</dbReference>